<proteinExistence type="predicted"/>
<keyword evidence="4" id="KW-1185">Reference proteome</keyword>
<evidence type="ECO:0000259" key="2">
    <source>
        <dbReference type="Pfam" id="PF01243"/>
    </source>
</evidence>
<dbReference type="InterPro" id="IPR012349">
    <property type="entry name" value="Split_barrel_FMN-bd"/>
</dbReference>
<protein>
    <submittedName>
        <fullName evidence="3">Pyridoxamine 5'-phosphate oxidase family protein</fullName>
    </submittedName>
</protein>
<feature type="compositionally biased region" description="Basic and acidic residues" evidence="1">
    <location>
        <begin position="180"/>
        <end position="190"/>
    </location>
</feature>
<comment type="caution">
    <text evidence="3">The sequence shown here is derived from an EMBL/GenBank/DDBJ whole genome shotgun (WGS) entry which is preliminary data.</text>
</comment>
<feature type="region of interest" description="Disordered" evidence="1">
    <location>
        <begin position="161"/>
        <end position="199"/>
    </location>
</feature>
<dbReference type="Gene3D" id="2.30.110.10">
    <property type="entry name" value="Electron Transport, Fmn-binding Protein, Chain A"/>
    <property type="match status" value="1"/>
</dbReference>
<name>A0ABS7G2A8_9ACTN</name>
<dbReference type="Pfam" id="PF01243">
    <property type="entry name" value="PNPOx_N"/>
    <property type="match status" value="1"/>
</dbReference>
<dbReference type="RefSeq" id="WP_220170054.1">
    <property type="nucleotide sequence ID" value="NZ_JAIBOA010000027.1"/>
</dbReference>
<dbReference type="EMBL" id="JAIBOA010000027">
    <property type="protein sequence ID" value="MBW8486812.1"/>
    <property type="molecule type" value="Genomic_DNA"/>
</dbReference>
<feature type="domain" description="Pyridoxamine 5'-phosphate oxidase N-terminal" evidence="2">
    <location>
        <begin position="41"/>
        <end position="134"/>
    </location>
</feature>
<organism evidence="3 4">
    <name type="scientific">Actinomadura parmotrematis</name>
    <dbReference type="NCBI Taxonomy" id="2864039"/>
    <lineage>
        <taxon>Bacteria</taxon>
        <taxon>Bacillati</taxon>
        <taxon>Actinomycetota</taxon>
        <taxon>Actinomycetes</taxon>
        <taxon>Streptosporangiales</taxon>
        <taxon>Thermomonosporaceae</taxon>
        <taxon>Actinomadura</taxon>
    </lineage>
</organism>
<dbReference type="PANTHER" id="PTHR42815">
    <property type="entry name" value="FAD-BINDING, PUTATIVE (AFU_ORTHOLOGUE AFUA_6G07600)-RELATED"/>
    <property type="match status" value="1"/>
</dbReference>
<reference evidence="3 4" key="1">
    <citation type="submission" date="2021-07" db="EMBL/GenBank/DDBJ databases">
        <title>Actinomadura sp. PM05-2 isolated from lichen.</title>
        <authorList>
            <person name="Somphong A."/>
            <person name="Phongsopitanun W."/>
            <person name="Tanasupawat S."/>
            <person name="Peongsungnone V."/>
        </authorList>
    </citation>
    <scope>NUCLEOTIDE SEQUENCE [LARGE SCALE GENOMIC DNA]</scope>
    <source>
        <strain evidence="3 4">PM05-2</strain>
    </source>
</reference>
<accession>A0ABS7G2A8</accession>
<evidence type="ECO:0000313" key="4">
    <source>
        <dbReference type="Proteomes" id="UP000774570"/>
    </source>
</evidence>
<dbReference type="SUPFAM" id="SSF50475">
    <property type="entry name" value="FMN-binding split barrel"/>
    <property type="match status" value="1"/>
</dbReference>
<gene>
    <name evidence="3" type="ORF">K1Y72_30895</name>
</gene>
<dbReference type="InterPro" id="IPR011576">
    <property type="entry name" value="Pyridox_Oxase_N"/>
</dbReference>
<dbReference type="Proteomes" id="UP000774570">
    <property type="component" value="Unassembled WGS sequence"/>
</dbReference>
<sequence>MTGPFYHRGSRDLQARLGTERLAARLADRYVEDGLSDGDVALVTAADCFFLATADHLGRPDCSYKGGLPGFVRVRDRRTLEFPSYDGNGMFRSLGNVLVNPAVGLLFIDRGRPIKLRINGTAAVSTDPRDTARFDGADAVVTVAVREVFENCPRYLHDPVTGEPSKHCPRPDYTPPDPAWKGKPEYDGIVRRTGVPESP</sequence>
<evidence type="ECO:0000313" key="3">
    <source>
        <dbReference type="EMBL" id="MBW8486812.1"/>
    </source>
</evidence>
<dbReference type="PANTHER" id="PTHR42815:SF2">
    <property type="entry name" value="FAD-BINDING, PUTATIVE (AFU_ORTHOLOGUE AFUA_6G07600)-RELATED"/>
    <property type="match status" value="1"/>
</dbReference>
<evidence type="ECO:0000256" key="1">
    <source>
        <dbReference type="SAM" id="MobiDB-lite"/>
    </source>
</evidence>